<feature type="compositionally biased region" description="Polar residues" evidence="1">
    <location>
        <begin position="259"/>
        <end position="274"/>
    </location>
</feature>
<dbReference type="EMBL" id="JAWWNJ010000067">
    <property type="protein sequence ID" value="KAK7008362.1"/>
    <property type="molecule type" value="Genomic_DNA"/>
</dbReference>
<comment type="caution">
    <text evidence="2">The sequence shown here is derived from an EMBL/GenBank/DDBJ whole genome shotgun (WGS) entry which is preliminary data.</text>
</comment>
<proteinExistence type="predicted"/>
<gene>
    <name evidence="2" type="ORF">R3P38DRAFT_3210445</name>
</gene>
<keyword evidence="3" id="KW-1185">Reference proteome</keyword>
<sequence>MRSFEHRVIEFGDSRNQFTRSKTACAPSPCSQRSHQLRRLLFPHTTPAPPLASPPDAPFRRCSVAPSALSALLRCSVTSSSRPSPFPHTTTHHRLFLLRRVLDAAVHVVAAPVTFNGDAPFAPITLATAPVTLLTEPLPTVAFCCSHHHHHPPTPSPSRHAALASPPRCLPSPPARLCPPLPPTPTHAYLTIANPPPPTLAPRVHLPQPLSFKHPVSATPCPQIFLSRPRRGLGLLCRNRLLMVRFNAVASHRSRRSTSCKADSSRTSRQPTSCTSLLRACPPTRRNYDLARTSTPHRTTLPLSPPFSHPLSPHYAALCDHYAALYDRDADSLLPTSPTFGTRKPRRFSSTLPKSLFAHPPRVHTAPSIARCVSNDALNDERAPHAVFTSIKAVKTFSIDPPRPSPRPRPFQLEPASRYALLHRCLGNTHPPGRCSTAAVVCKDCTGALTPVLPFPHIINDVPLSIACFLSPFTLQATLFTAPPDPFAPSTLTPYSRSHLLVRLAPLSNSRHAHSLLPPNPRHLSPLAASRRRPEVDSLPVPKMEADRKVISLSRKSESEVDERRLDQIKQAKHKEFDRNRVCHAPLRRDPPLTTPPPSPSTRSISRPAPAASFTSTFVPLVTVSLLPPSPDQSRRLPPESAHATSRLTADVETRRDFPPYHSASFPSPGRTRHMF</sequence>
<protein>
    <submittedName>
        <fullName evidence="2">Uncharacterized protein</fullName>
    </submittedName>
</protein>
<evidence type="ECO:0000313" key="3">
    <source>
        <dbReference type="Proteomes" id="UP001362999"/>
    </source>
</evidence>
<feature type="region of interest" description="Disordered" evidence="1">
    <location>
        <begin position="512"/>
        <end position="609"/>
    </location>
</feature>
<feature type="region of interest" description="Disordered" evidence="1">
    <location>
        <begin position="629"/>
        <end position="676"/>
    </location>
</feature>
<evidence type="ECO:0000256" key="1">
    <source>
        <dbReference type="SAM" id="MobiDB-lite"/>
    </source>
</evidence>
<dbReference type="Proteomes" id="UP001362999">
    <property type="component" value="Unassembled WGS sequence"/>
</dbReference>
<dbReference type="AlphaFoldDB" id="A0AAW0AGX4"/>
<evidence type="ECO:0000313" key="2">
    <source>
        <dbReference type="EMBL" id="KAK7008362.1"/>
    </source>
</evidence>
<reference evidence="2 3" key="1">
    <citation type="journal article" date="2024" name="J Genomics">
        <title>Draft genome sequencing and assembly of Favolaschia claudopus CIRM-BRFM 2984 isolated from oak limbs.</title>
        <authorList>
            <person name="Navarro D."/>
            <person name="Drula E."/>
            <person name="Chaduli D."/>
            <person name="Cazenave R."/>
            <person name="Ahrendt S."/>
            <person name="Wang J."/>
            <person name="Lipzen A."/>
            <person name="Daum C."/>
            <person name="Barry K."/>
            <person name="Grigoriev I.V."/>
            <person name="Favel A."/>
            <person name="Rosso M.N."/>
            <person name="Martin F."/>
        </authorList>
    </citation>
    <scope>NUCLEOTIDE SEQUENCE [LARGE SCALE GENOMIC DNA]</scope>
    <source>
        <strain evidence="2 3">CIRM-BRFM 2984</strain>
    </source>
</reference>
<feature type="region of interest" description="Disordered" evidence="1">
    <location>
        <begin position="254"/>
        <end position="274"/>
    </location>
</feature>
<organism evidence="2 3">
    <name type="scientific">Favolaschia claudopus</name>
    <dbReference type="NCBI Taxonomy" id="2862362"/>
    <lineage>
        <taxon>Eukaryota</taxon>
        <taxon>Fungi</taxon>
        <taxon>Dikarya</taxon>
        <taxon>Basidiomycota</taxon>
        <taxon>Agaricomycotina</taxon>
        <taxon>Agaricomycetes</taxon>
        <taxon>Agaricomycetidae</taxon>
        <taxon>Agaricales</taxon>
        <taxon>Marasmiineae</taxon>
        <taxon>Mycenaceae</taxon>
        <taxon>Favolaschia</taxon>
    </lineage>
</organism>
<accession>A0AAW0AGX4</accession>
<feature type="compositionally biased region" description="Basic and acidic residues" evidence="1">
    <location>
        <begin position="544"/>
        <end position="591"/>
    </location>
</feature>
<name>A0AAW0AGX4_9AGAR</name>
<feature type="compositionally biased region" description="Basic and acidic residues" evidence="1">
    <location>
        <begin position="650"/>
        <end position="659"/>
    </location>
</feature>